<dbReference type="NCBIfam" id="TIGR02532">
    <property type="entry name" value="IV_pilin_GFxxxE"/>
    <property type="match status" value="1"/>
</dbReference>
<proteinExistence type="predicted"/>
<keyword evidence="2" id="KW-1185">Reference proteome</keyword>
<reference evidence="1 2" key="1">
    <citation type="submission" date="2019-02" db="EMBL/GenBank/DDBJ databases">
        <title>Deep-cultivation of Planctomycetes and their phenomic and genomic characterization uncovers novel biology.</title>
        <authorList>
            <person name="Wiegand S."/>
            <person name="Jogler M."/>
            <person name="Boedeker C."/>
            <person name="Pinto D."/>
            <person name="Vollmers J."/>
            <person name="Rivas-Marin E."/>
            <person name="Kohn T."/>
            <person name="Peeters S.H."/>
            <person name="Heuer A."/>
            <person name="Rast P."/>
            <person name="Oberbeckmann S."/>
            <person name="Bunk B."/>
            <person name="Jeske O."/>
            <person name="Meyerdierks A."/>
            <person name="Storesund J.E."/>
            <person name="Kallscheuer N."/>
            <person name="Luecker S."/>
            <person name="Lage O.M."/>
            <person name="Pohl T."/>
            <person name="Merkel B.J."/>
            <person name="Hornburger P."/>
            <person name="Mueller R.-W."/>
            <person name="Bruemmer F."/>
            <person name="Labrenz M."/>
            <person name="Spormann A.M."/>
            <person name="Op Den Camp H."/>
            <person name="Overmann J."/>
            <person name="Amann R."/>
            <person name="Jetten M.S.M."/>
            <person name="Mascher T."/>
            <person name="Medema M.H."/>
            <person name="Devos D.P."/>
            <person name="Kaster A.-K."/>
            <person name="Ovreas L."/>
            <person name="Rohde M."/>
            <person name="Galperin M.Y."/>
            <person name="Jogler C."/>
        </authorList>
    </citation>
    <scope>NUCLEOTIDE SEQUENCE [LARGE SCALE GENOMIC DNA]</scope>
    <source>
        <strain evidence="1 2">Q31b</strain>
    </source>
</reference>
<dbReference type="EMBL" id="SJPY01000003">
    <property type="protein sequence ID" value="TWU43181.1"/>
    <property type="molecule type" value="Genomic_DNA"/>
</dbReference>
<dbReference type="RefSeq" id="WP_146599652.1">
    <property type="nucleotide sequence ID" value="NZ_SJPY01000003.1"/>
</dbReference>
<evidence type="ECO:0008006" key="3">
    <source>
        <dbReference type="Google" id="ProtNLM"/>
    </source>
</evidence>
<evidence type="ECO:0000313" key="1">
    <source>
        <dbReference type="EMBL" id="TWU43181.1"/>
    </source>
</evidence>
<dbReference type="AlphaFoldDB" id="A0A5C6E6B9"/>
<gene>
    <name evidence="1" type="ORF">Q31b_22190</name>
</gene>
<comment type="caution">
    <text evidence="1">The sequence shown here is derived from an EMBL/GenBank/DDBJ whole genome shotgun (WGS) entry which is preliminary data.</text>
</comment>
<dbReference type="OrthoDB" id="291052at2"/>
<dbReference type="Pfam" id="PF07963">
    <property type="entry name" value="N_methyl"/>
    <property type="match status" value="1"/>
</dbReference>
<protein>
    <recommendedName>
        <fullName evidence="3">Prepilin-type N-terminal cleavage/methylation domain-containing protein</fullName>
    </recommendedName>
</protein>
<sequence length="161" mass="16582">MRTNFHRNGFTLLEILLALAILGGSLAILGTIARTGTSAARESRDLAVARILCQTKLTEILLENISPQPVVDIPITSADSGSMSPFSYSVEVMPAPLDGMLAIRVTVVAANPDGGSALATYSLSRWMIDPDLGLEALEAAEAAEAEAAAEAALTSATGGGI</sequence>
<accession>A0A5C6E6B9</accession>
<organism evidence="1 2">
    <name type="scientific">Novipirellula aureliae</name>
    <dbReference type="NCBI Taxonomy" id="2527966"/>
    <lineage>
        <taxon>Bacteria</taxon>
        <taxon>Pseudomonadati</taxon>
        <taxon>Planctomycetota</taxon>
        <taxon>Planctomycetia</taxon>
        <taxon>Pirellulales</taxon>
        <taxon>Pirellulaceae</taxon>
        <taxon>Novipirellula</taxon>
    </lineage>
</organism>
<dbReference type="Proteomes" id="UP000315471">
    <property type="component" value="Unassembled WGS sequence"/>
</dbReference>
<dbReference type="InterPro" id="IPR012902">
    <property type="entry name" value="N_methyl_site"/>
</dbReference>
<name>A0A5C6E6B9_9BACT</name>
<evidence type="ECO:0000313" key="2">
    <source>
        <dbReference type="Proteomes" id="UP000315471"/>
    </source>
</evidence>